<name>A0A7M7PSP7_STRPU</name>
<dbReference type="Proteomes" id="UP000007110">
    <property type="component" value="Unassembled WGS sequence"/>
</dbReference>
<evidence type="ECO:0000256" key="8">
    <source>
        <dbReference type="ARBA" id="ARBA00042577"/>
    </source>
</evidence>
<evidence type="ECO:0000313" key="11">
    <source>
        <dbReference type="Proteomes" id="UP000007110"/>
    </source>
</evidence>
<keyword evidence="11" id="KW-1185">Reference proteome</keyword>
<dbReference type="OMA" id="VLCPHCY"/>
<organism evidence="10 11">
    <name type="scientific">Strongylocentrotus purpuratus</name>
    <name type="common">Purple sea urchin</name>
    <dbReference type="NCBI Taxonomy" id="7668"/>
    <lineage>
        <taxon>Eukaryota</taxon>
        <taxon>Metazoa</taxon>
        <taxon>Echinodermata</taxon>
        <taxon>Eleutherozoa</taxon>
        <taxon>Echinozoa</taxon>
        <taxon>Echinoidea</taxon>
        <taxon>Euechinoidea</taxon>
        <taxon>Echinacea</taxon>
        <taxon>Camarodonta</taxon>
        <taxon>Echinidea</taxon>
        <taxon>Strongylocentrotidae</taxon>
        <taxon>Strongylocentrotus</taxon>
    </lineage>
</organism>
<dbReference type="FunCoup" id="A0A7M7PSP7">
    <property type="interactions" value="830"/>
</dbReference>
<evidence type="ECO:0000313" key="10">
    <source>
        <dbReference type="EnsemblMetazoa" id="XP_030856222"/>
    </source>
</evidence>
<evidence type="ECO:0000256" key="4">
    <source>
        <dbReference type="ARBA" id="ARBA00022980"/>
    </source>
</evidence>
<dbReference type="GO" id="GO:0003735">
    <property type="term" value="F:structural constituent of ribosome"/>
    <property type="evidence" value="ECO:0007669"/>
    <property type="project" value="InterPro"/>
</dbReference>
<evidence type="ECO:0000256" key="1">
    <source>
        <dbReference type="ARBA" id="ARBA00004173"/>
    </source>
</evidence>
<dbReference type="KEGG" id="spu:576256"/>
<comment type="subcellular location">
    <subcellularLocation>
        <location evidence="1">Mitochondrion</location>
    </subcellularLocation>
</comment>
<dbReference type="OrthoDB" id="2014905at2759"/>
<dbReference type="AlphaFoldDB" id="A0A7M7PSP7"/>
<dbReference type="GO" id="GO:0015934">
    <property type="term" value="C:large ribosomal subunit"/>
    <property type="evidence" value="ECO:0007669"/>
    <property type="project" value="InterPro"/>
</dbReference>
<keyword evidence="3" id="KW-0809">Transit peptide</keyword>
<dbReference type="GO" id="GO:0006412">
    <property type="term" value="P:translation"/>
    <property type="evidence" value="ECO:0007669"/>
    <property type="project" value="InterPro"/>
</dbReference>
<evidence type="ECO:0000256" key="3">
    <source>
        <dbReference type="ARBA" id="ARBA00022946"/>
    </source>
</evidence>
<dbReference type="RefSeq" id="XP_030856222.1">
    <property type="nucleotide sequence ID" value="XM_031000362.1"/>
</dbReference>
<evidence type="ECO:0000256" key="6">
    <source>
        <dbReference type="ARBA" id="ARBA00023274"/>
    </source>
</evidence>
<proteinExistence type="inferred from homology"/>
<evidence type="ECO:0000256" key="9">
    <source>
        <dbReference type="ARBA" id="ARBA00045766"/>
    </source>
</evidence>
<dbReference type="InterPro" id="IPR011332">
    <property type="entry name" value="Ribosomal_zn-bd"/>
</dbReference>
<comment type="similarity">
    <text evidence="2">Belongs to the bacterial ribosomal protein bL32 family.</text>
</comment>
<keyword evidence="4" id="KW-0689">Ribosomal protein</keyword>
<dbReference type="GO" id="GO:0005739">
    <property type="term" value="C:mitochondrion"/>
    <property type="evidence" value="ECO:0007669"/>
    <property type="project" value="UniProtKB-SubCell"/>
</dbReference>
<keyword evidence="5" id="KW-0496">Mitochondrion</keyword>
<accession>A0A7M7PSP7</accession>
<sequence length="191" mass="22334">MATSMLRNMSISIQKFLNRCNTGVAELLRENGLILEPALTIPALRGTESQNERRDLRNSPNSIKEMFDGFLWAVPKHRRSIERNRGRRRATDKRVSYNESLVPCETCGNLRQFGYLCGHCLVKIREETKQIQEEMFGELDKEGVLPDKENVVLYKGETLSEADRRDKHPVEIKKKRPAWFSKDLVQDWRKW</sequence>
<evidence type="ECO:0000256" key="7">
    <source>
        <dbReference type="ARBA" id="ARBA00039935"/>
    </source>
</evidence>
<dbReference type="GeneID" id="576256"/>
<dbReference type="InParanoid" id="A0A7M7PSP7"/>
<comment type="function">
    <text evidence="9">Component of the mitochondrial large ribosomal subunit (mt-LSU). The mitochondrial ribosome (mitoribosome) is a large ribonucleoprotein complex responsible for the synthesis of proteins inside mitochondria.</text>
</comment>
<protein>
    <recommendedName>
        <fullName evidence="7">Large ribosomal subunit protein bL32m</fullName>
    </recommendedName>
    <alternativeName>
        <fullName evidence="8">39S ribosomal protein L32, mitochondrial</fullName>
    </alternativeName>
</protein>
<dbReference type="PANTHER" id="PTHR21026">
    <property type="entry name" value="39S RIBOSOMAL PROTEIN L32, MITOCHONDRIAL"/>
    <property type="match status" value="1"/>
</dbReference>
<dbReference type="CTD" id="64983"/>
<dbReference type="SUPFAM" id="SSF57829">
    <property type="entry name" value="Zn-binding ribosomal proteins"/>
    <property type="match status" value="1"/>
</dbReference>
<evidence type="ECO:0000256" key="5">
    <source>
        <dbReference type="ARBA" id="ARBA00023128"/>
    </source>
</evidence>
<dbReference type="InterPro" id="IPR051991">
    <property type="entry name" value="Mitoribosomal_protein_bL32"/>
</dbReference>
<reference evidence="10" key="2">
    <citation type="submission" date="2021-01" db="UniProtKB">
        <authorList>
            <consortium name="EnsemblMetazoa"/>
        </authorList>
    </citation>
    <scope>IDENTIFICATION</scope>
</reference>
<dbReference type="InterPro" id="IPR002677">
    <property type="entry name" value="Ribosomal_bL32"/>
</dbReference>
<evidence type="ECO:0000256" key="2">
    <source>
        <dbReference type="ARBA" id="ARBA00008560"/>
    </source>
</evidence>
<dbReference type="Pfam" id="PF01783">
    <property type="entry name" value="Ribosomal_L32p"/>
    <property type="match status" value="1"/>
</dbReference>
<dbReference type="EnsemblMetazoa" id="XM_031000362">
    <property type="protein sequence ID" value="XP_030856222"/>
    <property type="gene ID" value="LOC576256"/>
</dbReference>
<keyword evidence="6" id="KW-0687">Ribonucleoprotein</keyword>
<reference evidence="11" key="1">
    <citation type="submission" date="2015-02" db="EMBL/GenBank/DDBJ databases">
        <title>Genome sequencing for Strongylocentrotus purpuratus.</title>
        <authorList>
            <person name="Murali S."/>
            <person name="Liu Y."/>
            <person name="Vee V."/>
            <person name="English A."/>
            <person name="Wang M."/>
            <person name="Skinner E."/>
            <person name="Han Y."/>
            <person name="Muzny D.M."/>
            <person name="Worley K.C."/>
            <person name="Gibbs R.A."/>
        </authorList>
    </citation>
    <scope>NUCLEOTIDE SEQUENCE</scope>
</reference>
<dbReference type="PANTHER" id="PTHR21026:SF2">
    <property type="entry name" value="LARGE RIBOSOMAL SUBUNIT PROTEIN BL32M"/>
    <property type="match status" value="1"/>
</dbReference>